<name>A0ABX5Q8A9_9BACL</name>
<reference evidence="1 2" key="1">
    <citation type="submission" date="2018-01" db="EMBL/GenBank/DDBJ databases">
        <title>Complete genome sequencing of Sporolactobacillus terrae DLG3.</title>
        <authorList>
            <person name="Nam Y.-D."/>
            <person name="Kang J."/>
            <person name="Chung W.-H."/>
        </authorList>
    </citation>
    <scope>NUCLEOTIDE SEQUENCE [LARGE SCALE GENOMIC DNA]</scope>
    <source>
        <strain evidence="1 2">DLG3</strain>
    </source>
</reference>
<protein>
    <submittedName>
        <fullName evidence="1">Uncharacterized protein</fullName>
    </submittedName>
</protein>
<evidence type="ECO:0000313" key="2">
    <source>
        <dbReference type="Proteomes" id="UP000285882"/>
    </source>
</evidence>
<sequence length="63" mass="6941">MYHSAQENSSRQTAAAAPMNGGKAVPAHCIRLMSSLPARFTLFFSSRFHYSAVIIDEIPLICQ</sequence>
<keyword evidence="2" id="KW-1185">Reference proteome</keyword>
<dbReference type="EMBL" id="CP025688">
    <property type="protein sequence ID" value="QAA22877.1"/>
    <property type="molecule type" value="Genomic_DNA"/>
</dbReference>
<gene>
    <name evidence="1" type="ORF">C0674_09715</name>
</gene>
<evidence type="ECO:0000313" key="1">
    <source>
        <dbReference type="EMBL" id="QAA22877.1"/>
    </source>
</evidence>
<organism evidence="1 2">
    <name type="scientific">Sporolactobacillus terrae</name>
    <dbReference type="NCBI Taxonomy" id="269673"/>
    <lineage>
        <taxon>Bacteria</taxon>
        <taxon>Bacillati</taxon>
        <taxon>Bacillota</taxon>
        <taxon>Bacilli</taxon>
        <taxon>Bacillales</taxon>
        <taxon>Sporolactobacillaceae</taxon>
        <taxon>Sporolactobacillus</taxon>
    </lineage>
</organism>
<accession>A0ABX5Q8A9</accession>
<proteinExistence type="predicted"/>
<dbReference type="Proteomes" id="UP000285882">
    <property type="component" value="Chromosome"/>
</dbReference>